<dbReference type="InterPro" id="IPR029063">
    <property type="entry name" value="SAM-dependent_MTases_sf"/>
</dbReference>
<evidence type="ECO:0000313" key="3">
    <source>
        <dbReference type="EMBL" id="QNP75651.1"/>
    </source>
</evidence>
<keyword evidence="3" id="KW-0808">Transferase</keyword>
<feature type="region of interest" description="Disordered" evidence="1">
    <location>
        <begin position="1"/>
        <end position="45"/>
    </location>
</feature>
<dbReference type="GO" id="GO:0032259">
    <property type="term" value="P:methylation"/>
    <property type="evidence" value="ECO:0007669"/>
    <property type="project" value="UniProtKB-KW"/>
</dbReference>
<name>A0A7H0IS85_9ACTN</name>
<dbReference type="EMBL" id="CP060828">
    <property type="protein sequence ID" value="QNP75651.1"/>
    <property type="molecule type" value="Genomic_DNA"/>
</dbReference>
<dbReference type="GO" id="GO:0008168">
    <property type="term" value="F:methyltransferase activity"/>
    <property type="evidence" value="ECO:0007669"/>
    <property type="project" value="UniProtKB-KW"/>
</dbReference>
<evidence type="ECO:0000313" key="4">
    <source>
        <dbReference type="Proteomes" id="UP000516052"/>
    </source>
</evidence>
<dbReference type="Gene3D" id="3.40.50.150">
    <property type="entry name" value="Vaccinia Virus protein VP39"/>
    <property type="match status" value="1"/>
</dbReference>
<protein>
    <submittedName>
        <fullName evidence="3">Class I SAM-dependent methyltransferase</fullName>
    </submittedName>
</protein>
<keyword evidence="3" id="KW-0489">Methyltransferase</keyword>
<reference evidence="3 4" key="1">
    <citation type="submission" date="2020-08" db="EMBL/GenBank/DDBJ databases">
        <title>A novel species.</title>
        <authorList>
            <person name="Gao J."/>
        </authorList>
    </citation>
    <scope>NUCLEOTIDE SEQUENCE [LARGE SCALE GENOMIC DNA]</scope>
    <source>
        <strain evidence="3 4">CRXT-G-22</strain>
    </source>
</reference>
<dbReference type="InterPro" id="IPR013217">
    <property type="entry name" value="Methyltransf_12"/>
</dbReference>
<dbReference type="RefSeq" id="WP_187752572.1">
    <property type="nucleotide sequence ID" value="NZ_CP060828.1"/>
</dbReference>
<sequence>MQHCGRRPAPSSAERSTDCCGGCEGCREEPSPPGRPASPPATDSCSPTPPNYAACLAALGWDTLAVDWAESAVAATRDRYTDLQPRLRVRRLDFADADAVARELPPGAFHLVTMRLVLAFLPDKRAVGERVRRLLAPGGAWVVTTSLAERLVPERRGIGVSAEEVAEFTEGWGEGAWYDLGVGGVRCFVLRAG</sequence>
<dbReference type="SUPFAM" id="SSF53335">
    <property type="entry name" value="S-adenosyl-L-methionine-dependent methyltransferases"/>
    <property type="match status" value="1"/>
</dbReference>
<dbReference type="CDD" id="cd02440">
    <property type="entry name" value="AdoMet_MTases"/>
    <property type="match status" value="1"/>
</dbReference>
<keyword evidence="4" id="KW-1185">Reference proteome</keyword>
<gene>
    <name evidence="3" type="ORF">IAG44_08125</name>
</gene>
<dbReference type="AlphaFoldDB" id="A0A7H0IS85"/>
<dbReference type="Proteomes" id="UP000516052">
    <property type="component" value="Chromosome"/>
</dbReference>
<evidence type="ECO:0000256" key="1">
    <source>
        <dbReference type="SAM" id="MobiDB-lite"/>
    </source>
</evidence>
<dbReference type="Pfam" id="PF08242">
    <property type="entry name" value="Methyltransf_12"/>
    <property type="match status" value="1"/>
</dbReference>
<organism evidence="3 4">
    <name type="scientific">Streptomyces roseirectus</name>
    <dbReference type="NCBI Taxonomy" id="2768066"/>
    <lineage>
        <taxon>Bacteria</taxon>
        <taxon>Bacillati</taxon>
        <taxon>Actinomycetota</taxon>
        <taxon>Actinomycetes</taxon>
        <taxon>Kitasatosporales</taxon>
        <taxon>Streptomycetaceae</taxon>
        <taxon>Streptomyces</taxon>
    </lineage>
</organism>
<accession>A0A7H0IS85</accession>
<feature type="domain" description="Methyltransferase type 12" evidence="2">
    <location>
        <begin position="56"/>
        <end position="139"/>
    </location>
</feature>
<evidence type="ECO:0000259" key="2">
    <source>
        <dbReference type="Pfam" id="PF08242"/>
    </source>
</evidence>
<proteinExistence type="predicted"/>
<dbReference type="KEGG" id="sroi:IAG44_08125"/>